<evidence type="ECO:0000313" key="3">
    <source>
        <dbReference type="EMBL" id="MES1922792.1"/>
    </source>
</evidence>
<dbReference type="InterPro" id="IPR044713">
    <property type="entry name" value="DNJA1/2-like"/>
</dbReference>
<name>A0ABV2ATT4_9EUKA</name>
<organism evidence="3 4">
    <name type="scientific">Bonamia ostreae</name>
    <dbReference type="NCBI Taxonomy" id="126728"/>
    <lineage>
        <taxon>Eukaryota</taxon>
        <taxon>Sar</taxon>
        <taxon>Rhizaria</taxon>
        <taxon>Endomyxa</taxon>
        <taxon>Ascetosporea</taxon>
        <taxon>Haplosporida</taxon>
        <taxon>Bonamia</taxon>
    </lineage>
</organism>
<dbReference type="InterPro" id="IPR002939">
    <property type="entry name" value="DnaJ_C"/>
</dbReference>
<dbReference type="CDD" id="cd10719">
    <property type="entry name" value="DnaJ_zf"/>
    <property type="match status" value="1"/>
</dbReference>
<proteinExistence type="predicted"/>
<keyword evidence="1" id="KW-0479">Metal-binding</keyword>
<accession>A0ABV2ATT4</accession>
<feature type="domain" description="CR-type" evidence="2">
    <location>
        <begin position="1"/>
        <end position="65"/>
    </location>
</feature>
<comment type="caution">
    <text evidence="3">The sequence shown here is derived from an EMBL/GenBank/DDBJ whole genome shotgun (WGS) entry which is preliminary data.</text>
</comment>
<dbReference type="Proteomes" id="UP001439008">
    <property type="component" value="Unassembled WGS sequence"/>
</dbReference>
<dbReference type="Gene3D" id="2.10.230.10">
    <property type="entry name" value="Heat shock protein DnaJ, cysteine-rich domain"/>
    <property type="match status" value="1"/>
</dbReference>
<sequence length="158" mass="17735">MGADSEDNIHKCQKCKGEGVIPMYLQYGPGFVVKSEQKCDQCDGKGTIIKKKCPICKGRKLVTNKRKISFNVEKGLNDGDTIVLENEADESIAHKSGHLILTVKTIPHKRFVRKGNDLHFDHTVRLSQALLGFDIEIEGLAGEKIRLKREFITRPGFK</sequence>
<keyword evidence="4" id="KW-1185">Reference proteome</keyword>
<dbReference type="InterPro" id="IPR036410">
    <property type="entry name" value="HSP_DnaJ_Cys-rich_dom_sf"/>
</dbReference>
<dbReference type="EMBL" id="JBDODL010003730">
    <property type="protein sequence ID" value="MES1922792.1"/>
    <property type="molecule type" value="Genomic_DNA"/>
</dbReference>
<dbReference type="PROSITE" id="PS51188">
    <property type="entry name" value="ZF_CR"/>
    <property type="match status" value="1"/>
</dbReference>
<dbReference type="PANTHER" id="PTHR43888">
    <property type="entry name" value="DNAJ-LIKE-2, ISOFORM A-RELATED"/>
    <property type="match status" value="1"/>
</dbReference>
<evidence type="ECO:0000256" key="1">
    <source>
        <dbReference type="PROSITE-ProRule" id="PRU00546"/>
    </source>
</evidence>
<feature type="zinc finger region" description="CR-type" evidence="1">
    <location>
        <begin position="1"/>
        <end position="65"/>
    </location>
</feature>
<evidence type="ECO:0000259" key="2">
    <source>
        <dbReference type="PROSITE" id="PS51188"/>
    </source>
</evidence>
<keyword evidence="1" id="KW-0862">Zinc</keyword>
<dbReference type="SUPFAM" id="SSF49493">
    <property type="entry name" value="HSP40/DnaJ peptide-binding domain"/>
    <property type="match status" value="2"/>
</dbReference>
<dbReference type="Gene3D" id="2.60.260.20">
    <property type="entry name" value="Urease metallochaperone UreE, N-terminal domain"/>
    <property type="match status" value="2"/>
</dbReference>
<reference evidence="3 4" key="1">
    <citation type="journal article" date="2024" name="BMC Biol.">
        <title>Comparative genomics of Ascetosporea gives new insight into the evolutionary basis for animal parasitism in Rhizaria.</title>
        <authorList>
            <person name="Hiltunen Thoren M."/>
            <person name="Onut-Brannstrom I."/>
            <person name="Alfjorden A."/>
            <person name="Peckova H."/>
            <person name="Swords F."/>
            <person name="Hooper C."/>
            <person name="Holzer A.S."/>
            <person name="Bass D."/>
            <person name="Burki F."/>
        </authorList>
    </citation>
    <scope>NUCLEOTIDE SEQUENCE [LARGE SCALE GENOMIC DNA]</scope>
    <source>
        <strain evidence="3">20-A016</strain>
    </source>
</reference>
<keyword evidence="1" id="KW-0863">Zinc-finger</keyword>
<dbReference type="SUPFAM" id="SSF57938">
    <property type="entry name" value="DnaJ/Hsp40 cysteine-rich domain"/>
    <property type="match status" value="1"/>
</dbReference>
<dbReference type="InterPro" id="IPR008971">
    <property type="entry name" value="HSP40/DnaJ_pept-bd"/>
</dbReference>
<protein>
    <submittedName>
        <fullName evidence="3">DnaJ-related protein scj1</fullName>
    </submittedName>
</protein>
<evidence type="ECO:0000313" key="4">
    <source>
        <dbReference type="Proteomes" id="UP001439008"/>
    </source>
</evidence>
<dbReference type="InterPro" id="IPR001305">
    <property type="entry name" value="HSP_DnaJ_Cys-rich_dom"/>
</dbReference>
<gene>
    <name evidence="3" type="primary">SCJ1_1</name>
    <name evidence="3" type="ORF">MHBO_004316</name>
</gene>
<dbReference type="CDD" id="cd10747">
    <property type="entry name" value="DnaJ_C"/>
    <property type="match status" value="1"/>
</dbReference>
<dbReference type="Pfam" id="PF01556">
    <property type="entry name" value="DnaJ_C"/>
    <property type="match status" value="1"/>
</dbReference>